<feature type="compositionally biased region" description="Pro residues" evidence="1">
    <location>
        <begin position="142"/>
        <end position="153"/>
    </location>
</feature>
<feature type="compositionally biased region" description="Basic residues" evidence="1">
    <location>
        <begin position="622"/>
        <end position="633"/>
    </location>
</feature>
<evidence type="ECO:0000313" key="2">
    <source>
        <dbReference type="EMBL" id="KAK0664120.1"/>
    </source>
</evidence>
<dbReference type="Proteomes" id="UP001175001">
    <property type="component" value="Unassembled WGS sequence"/>
</dbReference>
<protein>
    <submittedName>
        <fullName evidence="2">Uncharacterized protein</fullName>
    </submittedName>
</protein>
<feature type="region of interest" description="Disordered" evidence="1">
    <location>
        <begin position="666"/>
        <end position="714"/>
    </location>
</feature>
<feature type="compositionally biased region" description="Basic and acidic residues" evidence="1">
    <location>
        <begin position="537"/>
        <end position="579"/>
    </location>
</feature>
<accession>A0AA40D887</accession>
<feature type="compositionally biased region" description="Basic and acidic residues" evidence="1">
    <location>
        <begin position="511"/>
        <end position="529"/>
    </location>
</feature>
<feature type="region of interest" description="Disordered" evidence="1">
    <location>
        <begin position="118"/>
        <end position="161"/>
    </location>
</feature>
<evidence type="ECO:0000256" key="1">
    <source>
        <dbReference type="SAM" id="MobiDB-lite"/>
    </source>
</evidence>
<dbReference type="PANTHER" id="PTHR48125:SF12">
    <property type="entry name" value="AT HOOK TRANSCRIPTION FACTOR FAMILY-RELATED"/>
    <property type="match status" value="1"/>
</dbReference>
<gene>
    <name evidence="2" type="ORF">DIS24_g575</name>
</gene>
<feature type="compositionally biased region" description="Basic and acidic residues" evidence="1">
    <location>
        <begin position="704"/>
        <end position="714"/>
    </location>
</feature>
<dbReference type="EMBL" id="JAUJDW010000002">
    <property type="protein sequence ID" value="KAK0664120.1"/>
    <property type="molecule type" value="Genomic_DNA"/>
</dbReference>
<evidence type="ECO:0000313" key="3">
    <source>
        <dbReference type="Proteomes" id="UP001175001"/>
    </source>
</evidence>
<feature type="compositionally biased region" description="Basic residues" evidence="1">
    <location>
        <begin position="392"/>
        <end position="401"/>
    </location>
</feature>
<feature type="compositionally biased region" description="Polar residues" evidence="1">
    <location>
        <begin position="408"/>
        <end position="428"/>
    </location>
</feature>
<feature type="region of interest" description="Disordered" evidence="1">
    <location>
        <begin position="508"/>
        <end position="651"/>
    </location>
</feature>
<feature type="compositionally biased region" description="Low complexity" evidence="1">
    <location>
        <begin position="603"/>
        <end position="615"/>
    </location>
</feature>
<feature type="compositionally biased region" description="Basic and acidic residues" evidence="1">
    <location>
        <begin position="681"/>
        <end position="693"/>
    </location>
</feature>
<feature type="compositionally biased region" description="Basic and acidic residues" evidence="1">
    <location>
        <begin position="634"/>
        <end position="651"/>
    </location>
</feature>
<keyword evidence="3" id="KW-1185">Reference proteome</keyword>
<feature type="compositionally biased region" description="Basic and acidic residues" evidence="1">
    <location>
        <begin position="589"/>
        <end position="602"/>
    </location>
</feature>
<dbReference type="PANTHER" id="PTHR48125">
    <property type="entry name" value="LP07818P1"/>
    <property type="match status" value="1"/>
</dbReference>
<organism evidence="2 3">
    <name type="scientific">Lasiodiplodia hormozganensis</name>
    <dbReference type="NCBI Taxonomy" id="869390"/>
    <lineage>
        <taxon>Eukaryota</taxon>
        <taxon>Fungi</taxon>
        <taxon>Dikarya</taxon>
        <taxon>Ascomycota</taxon>
        <taxon>Pezizomycotina</taxon>
        <taxon>Dothideomycetes</taxon>
        <taxon>Dothideomycetes incertae sedis</taxon>
        <taxon>Botryosphaeriales</taxon>
        <taxon>Botryosphaeriaceae</taxon>
        <taxon>Lasiodiplodia</taxon>
    </lineage>
</organism>
<proteinExistence type="predicted"/>
<dbReference type="AlphaFoldDB" id="A0AA40D887"/>
<feature type="compositionally biased region" description="Basic and acidic residues" evidence="1">
    <location>
        <begin position="377"/>
        <end position="391"/>
    </location>
</feature>
<feature type="region of interest" description="Disordered" evidence="1">
    <location>
        <begin position="349"/>
        <end position="461"/>
    </location>
</feature>
<name>A0AA40D887_9PEZI</name>
<reference evidence="2" key="1">
    <citation type="submission" date="2023-06" db="EMBL/GenBank/DDBJ databases">
        <title>Multi-omics analyses reveal the molecular pathogenesis toolkit of Lasiodiplodia hormozganensis, a cross-kingdom pathogen.</title>
        <authorList>
            <person name="Felix C."/>
            <person name="Meneses R."/>
            <person name="Goncalves M.F.M."/>
            <person name="Tilleman L."/>
            <person name="Duarte A.S."/>
            <person name="Jorrin-Novo J.V."/>
            <person name="Van De Peer Y."/>
            <person name="Deforce D."/>
            <person name="Van Nieuwerburgh F."/>
            <person name="Esteves A.C."/>
            <person name="Alves A."/>
        </authorList>
    </citation>
    <scope>NUCLEOTIDE SEQUENCE</scope>
    <source>
        <strain evidence="2">CBS 339.90</strain>
    </source>
</reference>
<comment type="caution">
    <text evidence="2">The sequence shown here is derived from an EMBL/GenBank/DDBJ whole genome shotgun (WGS) entry which is preliminary data.</text>
</comment>
<feature type="compositionally biased region" description="Pro residues" evidence="1">
    <location>
        <begin position="118"/>
        <end position="134"/>
    </location>
</feature>
<feature type="compositionally biased region" description="Acidic residues" evidence="1">
    <location>
        <begin position="364"/>
        <end position="376"/>
    </location>
</feature>
<sequence>MYNSCSAAAAAAPELPAAPSSSLRPLPCRANITLPVRGVVVDRAELSRWNAAGYSVTWAMPTGTPMVDVPEMNHYVFGHTLPPIAAPYWPLPPPPPPPAPFFVPNAYGFAYPPFPQPVPAAPPPPPPPAPPPPLAHSSLRSPLPPPQPSPPSDPQAQVPVLDCSSPYFGIRSGATPSPTLSTIDANWDACEIELKSIVSGSDAELEDIDIDAYGTSDTLANEAFDEEQVESYEKVDDHEEQLSVYDDDYFIPPTPPERTWSAGPPMREVPRARRRWSAPRLPAFAMVGIVVVDHDNDVVGKAVDRIDMELPSKLPLTAGSTTDKDLDKTQNIAYNGYYEVLAVDGLEKAEAEPEVQKDSQSAMGEDDDEETEEEQQKEETIKLTNTTEDKKSMRKKKKKKKAGESEESMSGNKSGYSHTWSSLPTDSRTFALARAPDVLKQPEETHPLSPCDSSGCVSDDDSGYSGLEVHVTGTGLRKLNDSGMPEEFKLKKLDKRITAAKVHNKSLELQLQRKKENSAKMTQKLDEMMLARANAARAREQEEPSKQETSDKLSRTEKRALKRQEKKAEKKAEDERDGLSKVASNSTLTREEPKQKKHEAAESPRPSQPAQPAQRVGGMRMSTRRSRPKSKPQKHVEAMERADSMEPRNKTEREVAHGLIAAGIRNISAEDRLPSASSSALERDSDKKEMVRDTDDEADSVGTCDRDGERWLND</sequence>